<dbReference type="PROSITE" id="PS50173">
    <property type="entry name" value="UMUC"/>
    <property type="match status" value="1"/>
</dbReference>
<dbReference type="GO" id="GO:0009432">
    <property type="term" value="P:SOS response"/>
    <property type="evidence" value="ECO:0007669"/>
    <property type="project" value="TreeGrafter"/>
</dbReference>
<accession>A0A1H2X3B9</accession>
<dbReference type="GO" id="GO:0003887">
    <property type="term" value="F:DNA-directed DNA polymerase activity"/>
    <property type="evidence" value="ECO:0007669"/>
    <property type="project" value="TreeGrafter"/>
</dbReference>
<dbReference type="GO" id="GO:0006281">
    <property type="term" value="P:DNA repair"/>
    <property type="evidence" value="ECO:0007669"/>
    <property type="project" value="InterPro"/>
</dbReference>
<dbReference type="PANTHER" id="PTHR11076:SF34">
    <property type="entry name" value="PROTEIN UMUC"/>
    <property type="match status" value="1"/>
</dbReference>
<dbReference type="InterPro" id="IPR043502">
    <property type="entry name" value="DNA/RNA_pol_sf"/>
</dbReference>
<gene>
    <name evidence="3" type="ORF">SAMN05421882_103410</name>
</gene>
<dbReference type="RefSeq" id="WP_074667523.1">
    <property type="nucleotide sequence ID" value="NZ_FNNH01000034.1"/>
</dbReference>
<evidence type="ECO:0000256" key="1">
    <source>
        <dbReference type="ARBA" id="ARBA00010945"/>
    </source>
</evidence>
<dbReference type="SUPFAM" id="SSF56672">
    <property type="entry name" value="DNA/RNA polymerases"/>
    <property type="match status" value="1"/>
</dbReference>
<dbReference type="InterPro" id="IPR001126">
    <property type="entry name" value="UmuC"/>
</dbReference>
<feature type="domain" description="UmuC" evidence="2">
    <location>
        <begin position="1"/>
        <end position="126"/>
    </location>
</feature>
<proteinExistence type="inferred from homology"/>
<dbReference type="GO" id="GO:0005829">
    <property type="term" value="C:cytosol"/>
    <property type="evidence" value="ECO:0007669"/>
    <property type="project" value="TreeGrafter"/>
</dbReference>
<reference evidence="3 4" key="1">
    <citation type="submission" date="2016-10" db="EMBL/GenBank/DDBJ databases">
        <authorList>
            <person name="de Groot N.N."/>
        </authorList>
    </citation>
    <scope>NUCLEOTIDE SEQUENCE [LARGE SCALE GENOMIC DNA]</scope>
    <source>
        <strain evidence="3 4">Nm110</strain>
    </source>
</reference>
<name>A0A1H2X3B9_9PROT</name>
<evidence type="ECO:0000313" key="4">
    <source>
        <dbReference type="Proteomes" id="UP000183454"/>
    </source>
</evidence>
<protein>
    <submittedName>
        <fullName evidence="3">DNA polymerase V</fullName>
    </submittedName>
</protein>
<dbReference type="Proteomes" id="UP000183454">
    <property type="component" value="Unassembled WGS sequence"/>
</dbReference>
<dbReference type="PANTHER" id="PTHR11076">
    <property type="entry name" value="DNA REPAIR POLYMERASE UMUC / TRANSFERASE FAMILY MEMBER"/>
    <property type="match status" value="1"/>
</dbReference>
<dbReference type="InterPro" id="IPR050116">
    <property type="entry name" value="DNA_polymerase-Y"/>
</dbReference>
<sequence length="208" mass="23166">MALLRFHPTYTLYGDMSDQVMTILRDFRPHVEGYSIDEYFLGLHGLANFWPIPMGIGHKICHRIRQWTSLPVCVGFGATKTLAKLANHIAKKQPTFNGVCGFSTMPHEQFEAWLSNIEVGEVWGIGRQLSQHLNATGITTVKALCDTQPFWLRAGFGVVMGRLGDELRGVSCLALEEISAPKEQIISSRSFDNLFITCLSSANPLLVI</sequence>
<dbReference type="EMBL" id="FNNH01000034">
    <property type="protein sequence ID" value="SDW87261.1"/>
    <property type="molecule type" value="Genomic_DNA"/>
</dbReference>
<evidence type="ECO:0000313" key="3">
    <source>
        <dbReference type="EMBL" id="SDW87261.1"/>
    </source>
</evidence>
<evidence type="ECO:0000259" key="2">
    <source>
        <dbReference type="PROSITE" id="PS50173"/>
    </source>
</evidence>
<dbReference type="InterPro" id="IPR043128">
    <property type="entry name" value="Rev_trsase/Diguanyl_cyclase"/>
</dbReference>
<dbReference type="GO" id="GO:0042276">
    <property type="term" value="P:error-prone translesion synthesis"/>
    <property type="evidence" value="ECO:0007669"/>
    <property type="project" value="TreeGrafter"/>
</dbReference>
<dbReference type="Gene3D" id="3.30.70.270">
    <property type="match status" value="1"/>
</dbReference>
<dbReference type="AlphaFoldDB" id="A0A1H2X3B9"/>
<comment type="similarity">
    <text evidence="1">Belongs to the DNA polymerase type-Y family.</text>
</comment>
<dbReference type="Gene3D" id="1.10.150.20">
    <property type="entry name" value="5' to 3' exonuclease, C-terminal subdomain"/>
    <property type="match status" value="1"/>
</dbReference>
<organism evidence="3 4">
    <name type="scientific">Nitrosomonas communis</name>
    <dbReference type="NCBI Taxonomy" id="44574"/>
    <lineage>
        <taxon>Bacteria</taxon>
        <taxon>Pseudomonadati</taxon>
        <taxon>Pseudomonadota</taxon>
        <taxon>Betaproteobacteria</taxon>
        <taxon>Nitrosomonadales</taxon>
        <taxon>Nitrosomonadaceae</taxon>
        <taxon>Nitrosomonas</taxon>
    </lineage>
</organism>
<dbReference type="Pfam" id="PF00817">
    <property type="entry name" value="IMS"/>
    <property type="match status" value="1"/>
</dbReference>